<feature type="compositionally biased region" description="Acidic residues" evidence="13">
    <location>
        <begin position="759"/>
        <end position="795"/>
    </location>
</feature>
<feature type="domain" description="RWD" evidence="15">
    <location>
        <begin position="90"/>
        <end position="200"/>
    </location>
</feature>
<evidence type="ECO:0000256" key="3">
    <source>
        <dbReference type="ARBA" id="ARBA00022679"/>
    </source>
</evidence>
<evidence type="ECO:0000256" key="11">
    <source>
        <dbReference type="PIRSR" id="PIRSR000660-2"/>
    </source>
</evidence>
<dbReference type="CDD" id="cd14012">
    <property type="entry name" value="PK_eIF2AK_GCN2_rpt1"/>
    <property type="match status" value="1"/>
</dbReference>
<feature type="region of interest" description="Disordered" evidence="13">
    <location>
        <begin position="710"/>
        <end position="733"/>
    </location>
</feature>
<dbReference type="GO" id="GO:0000077">
    <property type="term" value="P:DNA damage checkpoint signaling"/>
    <property type="evidence" value="ECO:0007669"/>
    <property type="project" value="InterPro"/>
</dbReference>
<comment type="catalytic activity">
    <reaction evidence="9">
        <text>L-seryl-[protein] + ATP = O-phospho-L-seryl-[protein] + ADP + H(+)</text>
        <dbReference type="Rhea" id="RHEA:17989"/>
        <dbReference type="Rhea" id="RHEA-COMP:9863"/>
        <dbReference type="Rhea" id="RHEA-COMP:11604"/>
        <dbReference type="ChEBI" id="CHEBI:15378"/>
        <dbReference type="ChEBI" id="CHEBI:29999"/>
        <dbReference type="ChEBI" id="CHEBI:30616"/>
        <dbReference type="ChEBI" id="CHEBI:83421"/>
        <dbReference type="ChEBI" id="CHEBI:456216"/>
        <dbReference type="EC" id="2.7.11.1"/>
    </reaction>
</comment>
<dbReference type="PROSITE" id="PS50011">
    <property type="entry name" value="PROTEIN_KINASE_DOM"/>
    <property type="match status" value="2"/>
</dbReference>
<dbReference type="GO" id="GO:0005524">
    <property type="term" value="F:ATP binding"/>
    <property type="evidence" value="ECO:0007669"/>
    <property type="project" value="UniProtKB-UniRule"/>
</dbReference>
<feature type="compositionally biased region" description="Polar residues" evidence="13">
    <location>
        <begin position="74"/>
        <end position="83"/>
    </location>
</feature>
<comment type="similarity">
    <text evidence="7">Belongs to the protein kinase superfamily. Ser/Thr protein kinase family. GCN2 subfamily.</text>
</comment>
<dbReference type="SUPFAM" id="SSF54495">
    <property type="entry name" value="UBC-like"/>
    <property type="match status" value="1"/>
</dbReference>
<feature type="binding site" evidence="11">
    <location>
        <begin position="644"/>
        <end position="652"/>
    </location>
    <ligand>
        <name>ATP</name>
        <dbReference type="ChEBI" id="CHEBI:30616"/>
    </ligand>
</feature>
<dbReference type="PROSITE" id="PS50908">
    <property type="entry name" value="RWD"/>
    <property type="match status" value="1"/>
</dbReference>
<dbReference type="Pfam" id="PF05773">
    <property type="entry name" value="RWD"/>
    <property type="match status" value="1"/>
</dbReference>
<dbReference type="Pfam" id="PF12745">
    <property type="entry name" value="HGTP_anticodon2"/>
    <property type="match status" value="1"/>
</dbReference>
<dbReference type="FunFam" id="1.10.510.10:FF:000821">
    <property type="entry name" value="Serine/threonine-protein kinase gcn2"/>
    <property type="match status" value="1"/>
</dbReference>
<dbReference type="InterPro" id="IPR050339">
    <property type="entry name" value="CC_SR_Kinase"/>
</dbReference>
<dbReference type="FunFam" id="3.40.50.800:FF:000009">
    <property type="entry name" value="Eukaryotic translation initiation factor 2-alpha kinase"/>
    <property type="match status" value="1"/>
</dbReference>
<feature type="compositionally biased region" description="Low complexity" evidence="13">
    <location>
        <begin position="47"/>
        <end position="61"/>
    </location>
</feature>
<dbReference type="Gene3D" id="3.30.930.10">
    <property type="entry name" value="Bira Bifunctional Protein, Domain 2"/>
    <property type="match status" value="1"/>
</dbReference>
<evidence type="ECO:0000313" key="17">
    <source>
        <dbReference type="Proteomes" id="UP001302321"/>
    </source>
</evidence>
<dbReference type="PIRSF" id="PIRSF000660">
    <property type="entry name" value="Ser/Thr_PK_GCN2"/>
    <property type="match status" value="1"/>
</dbReference>
<dbReference type="InterPro" id="IPR006575">
    <property type="entry name" value="RWD_dom"/>
</dbReference>
<gene>
    <name evidence="16" type="ORF">QBC36DRAFT_321593</name>
</gene>
<dbReference type="CDD" id="cd23823">
    <property type="entry name" value="RWD_GCN2"/>
    <property type="match status" value="1"/>
</dbReference>
<dbReference type="GO" id="GO:0004694">
    <property type="term" value="F:eukaryotic translation initiation factor 2alpha kinase activity"/>
    <property type="evidence" value="ECO:0007669"/>
    <property type="project" value="InterPro"/>
</dbReference>
<evidence type="ECO:0000256" key="2">
    <source>
        <dbReference type="ARBA" id="ARBA00022527"/>
    </source>
</evidence>
<dbReference type="InterPro" id="IPR000719">
    <property type="entry name" value="Prot_kinase_dom"/>
</dbReference>
<dbReference type="PANTHER" id="PTHR11042">
    <property type="entry name" value="EUKARYOTIC TRANSLATION INITIATION FACTOR 2-ALPHA KINASE EIF2-ALPHA KINASE -RELATED"/>
    <property type="match status" value="1"/>
</dbReference>
<dbReference type="CDD" id="cd00773">
    <property type="entry name" value="HisRS-like_core"/>
    <property type="match status" value="1"/>
</dbReference>
<protein>
    <recommendedName>
        <fullName evidence="1">non-specific serine/threonine protein kinase</fullName>
        <ecNumber evidence="1">2.7.11.1</ecNumber>
    </recommendedName>
</protein>
<dbReference type="FunFam" id="3.30.200.20:FF:000379">
    <property type="entry name" value="eIF-2-alpha kinase GCN2"/>
    <property type="match status" value="1"/>
</dbReference>
<feature type="binding site" evidence="12">
    <location>
        <position position="668"/>
    </location>
    <ligand>
        <name>ATP</name>
        <dbReference type="ChEBI" id="CHEBI:30616"/>
    </ligand>
</feature>
<dbReference type="SUPFAM" id="SSF55681">
    <property type="entry name" value="Class II aaRS and biotin synthetases"/>
    <property type="match status" value="1"/>
</dbReference>
<dbReference type="Gene3D" id="1.10.510.10">
    <property type="entry name" value="Transferase(Phosphotransferase) domain 1"/>
    <property type="match status" value="2"/>
</dbReference>
<evidence type="ECO:0000256" key="12">
    <source>
        <dbReference type="PROSITE-ProRule" id="PRU10141"/>
    </source>
</evidence>
<comment type="caution">
    <text evidence="16">The sequence shown here is derived from an EMBL/GenBank/DDBJ whole genome shotgun (WGS) entry which is preliminary data.</text>
</comment>
<dbReference type="SUPFAM" id="SSF56112">
    <property type="entry name" value="Protein kinase-like (PK-like)"/>
    <property type="match status" value="2"/>
</dbReference>
<evidence type="ECO:0000259" key="14">
    <source>
        <dbReference type="PROSITE" id="PS50011"/>
    </source>
</evidence>
<dbReference type="InterPro" id="IPR008271">
    <property type="entry name" value="Ser/Thr_kinase_AS"/>
</dbReference>
<feature type="active site" description="Proton acceptor" evidence="10">
    <location>
        <position position="875"/>
    </location>
</feature>
<evidence type="ECO:0000313" key="16">
    <source>
        <dbReference type="EMBL" id="KAK4179841.1"/>
    </source>
</evidence>
<evidence type="ECO:0000259" key="15">
    <source>
        <dbReference type="PROSITE" id="PS50908"/>
    </source>
</evidence>
<dbReference type="GO" id="GO:0009893">
    <property type="term" value="P:positive regulation of metabolic process"/>
    <property type="evidence" value="ECO:0007669"/>
    <property type="project" value="UniProtKB-ARBA"/>
</dbReference>
<evidence type="ECO:0000256" key="5">
    <source>
        <dbReference type="ARBA" id="ARBA00022777"/>
    </source>
</evidence>
<dbReference type="InterPro" id="IPR024435">
    <property type="entry name" value="HisRS-related_dom"/>
</dbReference>
<evidence type="ECO:0000256" key="4">
    <source>
        <dbReference type="ARBA" id="ARBA00022741"/>
    </source>
</evidence>
<dbReference type="FunFam" id="3.30.930.10:FF:000074">
    <property type="entry name" value="Serine/threonine-protein kinase gcn2"/>
    <property type="match status" value="1"/>
</dbReference>
<dbReference type="PANTHER" id="PTHR11042:SF136">
    <property type="entry name" value="EIF-2-ALPHA KINASE GCN2"/>
    <property type="match status" value="1"/>
</dbReference>
<dbReference type="Gene3D" id="3.40.50.800">
    <property type="entry name" value="Anticodon-binding domain"/>
    <property type="match status" value="1"/>
</dbReference>
<dbReference type="InterPro" id="IPR041715">
    <property type="entry name" value="HisRS-like_core"/>
</dbReference>
<evidence type="ECO:0000256" key="9">
    <source>
        <dbReference type="ARBA" id="ARBA00048679"/>
    </source>
</evidence>
<dbReference type="SMART" id="SM00220">
    <property type="entry name" value="S_TKc"/>
    <property type="match status" value="2"/>
</dbReference>
<comment type="catalytic activity">
    <reaction evidence="8">
        <text>L-threonyl-[protein] + ATP = O-phospho-L-threonyl-[protein] + ADP + H(+)</text>
        <dbReference type="Rhea" id="RHEA:46608"/>
        <dbReference type="Rhea" id="RHEA-COMP:11060"/>
        <dbReference type="Rhea" id="RHEA-COMP:11605"/>
        <dbReference type="ChEBI" id="CHEBI:15378"/>
        <dbReference type="ChEBI" id="CHEBI:30013"/>
        <dbReference type="ChEBI" id="CHEBI:30616"/>
        <dbReference type="ChEBI" id="CHEBI:61977"/>
        <dbReference type="ChEBI" id="CHEBI:456216"/>
        <dbReference type="EC" id="2.7.11.1"/>
    </reaction>
</comment>
<dbReference type="GO" id="GO:0005634">
    <property type="term" value="C:nucleus"/>
    <property type="evidence" value="ECO:0007669"/>
    <property type="project" value="TreeGrafter"/>
</dbReference>
<dbReference type="GO" id="GO:0005737">
    <property type="term" value="C:cytoplasm"/>
    <property type="evidence" value="ECO:0007669"/>
    <property type="project" value="TreeGrafter"/>
</dbReference>
<evidence type="ECO:0000256" key="8">
    <source>
        <dbReference type="ARBA" id="ARBA00047899"/>
    </source>
</evidence>
<dbReference type="InterPro" id="IPR011009">
    <property type="entry name" value="Kinase-like_dom_sf"/>
</dbReference>
<reference evidence="16" key="2">
    <citation type="submission" date="2023-05" db="EMBL/GenBank/DDBJ databases">
        <authorList>
            <consortium name="Lawrence Berkeley National Laboratory"/>
            <person name="Steindorff A."/>
            <person name="Hensen N."/>
            <person name="Bonometti L."/>
            <person name="Westerberg I."/>
            <person name="Brannstrom I.O."/>
            <person name="Guillou S."/>
            <person name="Cros-Aarteil S."/>
            <person name="Calhoun S."/>
            <person name="Haridas S."/>
            <person name="Kuo A."/>
            <person name="Mondo S."/>
            <person name="Pangilinan J."/>
            <person name="Riley R."/>
            <person name="Labutti K."/>
            <person name="Andreopoulos B."/>
            <person name="Lipzen A."/>
            <person name="Chen C."/>
            <person name="Yanf M."/>
            <person name="Daum C."/>
            <person name="Ng V."/>
            <person name="Clum A."/>
            <person name="Ohm R."/>
            <person name="Martin F."/>
            <person name="Silar P."/>
            <person name="Natvig D."/>
            <person name="Lalanne C."/>
            <person name="Gautier V."/>
            <person name="Ament-Velasquez S.L."/>
            <person name="Kruys A."/>
            <person name="Hutchinson M.I."/>
            <person name="Powell A.J."/>
            <person name="Barry K."/>
            <person name="Miller A.N."/>
            <person name="Grigoriev I.V."/>
            <person name="Debuchy R."/>
            <person name="Gladieux P."/>
            <person name="Thoren M.H."/>
            <person name="Johannesson H."/>
        </authorList>
    </citation>
    <scope>NUCLEOTIDE SEQUENCE</scope>
    <source>
        <strain evidence="16">CBS 892.96</strain>
    </source>
</reference>
<proteinExistence type="inferred from homology"/>
<feature type="binding site" evidence="11">
    <location>
        <position position="667"/>
    </location>
    <ligand>
        <name>ATP</name>
        <dbReference type="ChEBI" id="CHEBI:30616"/>
    </ligand>
</feature>
<keyword evidence="2" id="KW-0723">Serine/threonine-protein kinase</keyword>
<dbReference type="InterPro" id="IPR016135">
    <property type="entry name" value="UBQ-conjugating_enzyme/RWD"/>
</dbReference>
<dbReference type="SMART" id="SM00591">
    <property type="entry name" value="RWD"/>
    <property type="match status" value="1"/>
</dbReference>
<organism evidence="16 17">
    <name type="scientific">Triangularia setosa</name>
    <dbReference type="NCBI Taxonomy" id="2587417"/>
    <lineage>
        <taxon>Eukaryota</taxon>
        <taxon>Fungi</taxon>
        <taxon>Dikarya</taxon>
        <taxon>Ascomycota</taxon>
        <taxon>Pezizomycotina</taxon>
        <taxon>Sordariomycetes</taxon>
        <taxon>Sordariomycetidae</taxon>
        <taxon>Sordariales</taxon>
        <taxon>Podosporaceae</taxon>
        <taxon>Triangularia</taxon>
    </lineage>
</organism>
<evidence type="ECO:0000256" key="6">
    <source>
        <dbReference type="ARBA" id="ARBA00022840"/>
    </source>
</evidence>
<dbReference type="PROSITE" id="PS00107">
    <property type="entry name" value="PROTEIN_KINASE_ATP"/>
    <property type="match status" value="1"/>
</dbReference>
<feature type="compositionally biased region" description="Acidic residues" evidence="13">
    <location>
        <begin position="714"/>
        <end position="726"/>
    </location>
</feature>
<dbReference type="EC" id="2.7.11.1" evidence="1"/>
<dbReference type="InterPro" id="IPR016255">
    <property type="entry name" value="Gcn2"/>
</dbReference>
<dbReference type="CDD" id="cd14046">
    <property type="entry name" value="STKc_EIF2AK4_GCN2_rpt2"/>
    <property type="match status" value="1"/>
</dbReference>
<dbReference type="FunFam" id="3.10.110.10:FF:000050">
    <property type="entry name" value="eIF-2-alpha kinase GCN2"/>
    <property type="match status" value="1"/>
</dbReference>
<feature type="compositionally biased region" description="Basic and acidic residues" evidence="13">
    <location>
        <begin position="252"/>
        <end position="266"/>
    </location>
</feature>
<keyword evidence="17" id="KW-1185">Reference proteome</keyword>
<evidence type="ECO:0000256" key="10">
    <source>
        <dbReference type="PIRSR" id="PIRSR000660-1"/>
    </source>
</evidence>
<keyword evidence="6 11" id="KW-0067">ATP-binding</keyword>
<evidence type="ECO:0000256" key="7">
    <source>
        <dbReference type="ARBA" id="ARBA00037982"/>
    </source>
</evidence>
<name>A0AAN7A918_9PEZI</name>
<dbReference type="Proteomes" id="UP001302321">
    <property type="component" value="Unassembled WGS sequence"/>
</dbReference>
<reference evidence="16" key="1">
    <citation type="journal article" date="2023" name="Mol. Phylogenet. Evol.">
        <title>Genome-scale phylogeny and comparative genomics of the fungal order Sordariales.</title>
        <authorList>
            <person name="Hensen N."/>
            <person name="Bonometti L."/>
            <person name="Westerberg I."/>
            <person name="Brannstrom I.O."/>
            <person name="Guillou S."/>
            <person name="Cros-Aarteil S."/>
            <person name="Calhoun S."/>
            <person name="Haridas S."/>
            <person name="Kuo A."/>
            <person name="Mondo S."/>
            <person name="Pangilinan J."/>
            <person name="Riley R."/>
            <person name="LaButti K."/>
            <person name="Andreopoulos B."/>
            <person name="Lipzen A."/>
            <person name="Chen C."/>
            <person name="Yan M."/>
            <person name="Daum C."/>
            <person name="Ng V."/>
            <person name="Clum A."/>
            <person name="Steindorff A."/>
            <person name="Ohm R.A."/>
            <person name="Martin F."/>
            <person name="Silar P."/>
            <person name="Natvig D.O."/>
            <person name="Lalanne C."/>
            <person name="Gautier V."/>
            <person name="Ament-Velasquez S.L."/>
            <person name="Kruys A."/>
            <person name="Hutchinson M.I."/>
            <person name="Powell A.J."/>
            <person name="Barry K."/>
            <person name="Miller A.N."/>
            <person name="Grigoriev I.V."/>
            <person name="Debuchy R."/>
            <person name="Gladieux P."/>
            <person name="Hiltunen Thoren M."/>
            <person name="Johannesson H."/>
        </authorList>
    </citation>
    <scope>NUCLEOTIDE SEQUENCE</scope>
    <source>
        <strain evidence="16">CBS 892.96</strain>
    </source>
</reference>
<feature type="region of interest" description="Disordered" evidence="13">
    <location>
        <begin position="746"/>
        <end position="816"/>
    </location>
</feature>
<dbReference type="EMBL" id="MU866109">
    <property type="protein sequence ID" value="KAK4179841.1"/>
    <property type="molecule type" value="Genomic_DNA"/>
</dbReference>
<evidence type="ECO:0000256" key="13">
    <source>
        <dbReference type="SAM" id="MobiDB-lite"/>
    </source>
</evidence>
<feature type="domain" description="Protein kinase" evidence="14">
    <location>
        <begin position="638"/>
        <end position="1023"/>
    </location>
</feature>
<dbReference type="InterPro" id="IPR045864">
    <property type="entry name" value="aa-tRNA-synth_II/BPL/LPL"/>
</dbReference>
<feature type="domain" description="Protein kinase" evidence="14">
    <location>
        <begin position="314"/>
        <end position="590"/>
    </location>
</feature>
<dbReference type="Gene3D" id="3.10.110.10">
    <property type="entry name" value="Ubiquitin Conjugating Enzyme"/>
    <property type="match status" value="1"/>
</dbReference>
<accession>A0AAN7A918</accession>
<sequence>MFSDLYRESCLVFNIYRAQGFPTGLISHALIRISPNSHHHNHRSVMAGKGAQKKAAPQTKKNGTESFPGLKGAASSQSPVKTQYQEKQADEVIALGAIYGEDFIEHSAPHSAWKKTEPAFDIRIKASSNDNFSVTLSVILVATYPKSPPLLTVKNDGHLRESTRFKIQKFVETQPKIWAQEEDVMIDRLVEGVREILEEAAVKKAQGLELPSLEEERAAHEAELAKMAQSEKEQQEQKKLEETMEEERVLGDMVQEELKRQRNKLKESRKKNRSHNMSPNRAQEDPTETDVAVLFDQLCRLTDETGDSHYFQTVIGRTIWREGPVTTVHKVKPVLAAKHVRPSLALKQVDIKSHGKDSVQFKKQLQALESLLESLKKLHHQNLLELINFKIDRTVSDIDSSGPTVWTISVLTPFSDKGPLDELLDLAGQIEISKARIWTTDLLDALAYLHSNGIVHQDIHPGNILLCRTPAGDIVPKLSDGGFQKELHSISTSMVKVVTSRAAKSVYWYPAEISGISKPQYTQKTDIWDFGIVFLQMVFGLNVPEKYHSPSALMESLSLSNPLEELVSKFFKADPKKRPRAFELCSSEFLATNAPVLVEDDSTVISGSLLSAPQSLPRRLRHDSMNRTAVTSRYLEDYVEEARLGKGGFGEVVRARKMIDGRLYAIKKITQKSQETLSEMLKEVRLLSQMNHPAVVRYYNTWLEETMDFSDGTGESESDISSEDDSNNSPVSRSINIEFAESKSRGLDFMSSSGHPDMVFEDDSSGEDDSDEDDDDEEDDEESDDDDESESDEDTSTIGERAPRHLPVPARGDRRGSARPFRTIMYISMEYCEKRTLRDLISRGLCKENQEVWRLFRQILEGLAHIHSLTIVHRDLKPENVFISAGPDGVDNVKIGDFGLATSGQLAVDKNMSNVDASDLTRSIGTAVYVAPEVRTGGSGSYTAKVDMYSLGVIFFEMSYPPMLGMQRAMTLEQVRHNPPVLPSDFKAADKNHTDILLSLLTHNPKERPSSSELLKSGKMPVQMESEAVRRAIARIADPSSPYFEKMLNALFGRQVEPAKDYAWDMGSSAPSAADLMRRYIVKDTLVLIFRRHGAVETPTACLYPRSNYYDQNVVRLLDQNGTVLQMPFDLVMGNARSLARVTQGPIIQRSYSFGNIFRDPRDGGQPDVYGEVDFDIVTTDALDLALKEAEVIKVLDEIVSSFPTTSSTPICFQLGHSDLLHLIFEFCGVDINARQAAADVLSKLNIRNFTWLKVRSELRSPLVGISATVVDELQRFDFRDTPSKAISKIRGLFDGSEFAQKVSPILAHLKDVYEYTKKFGVSHKVYIAPLSSINEVFFRGGILFSCLYDKKVKDVFAAGGRYDNLIKEHRPKIGGRFEERHAVGFSLNWEKQLAKQVPKATGKAFLKKAAEEESQGIFSTKRCDVLIASFDPSVLRSSGIELLQILWAHNISAELARDTRSPEDLLSSYREESYSWIVIIKQDNMVKVKSMGRKDASDADISAKDLLNWLKSEIRERDSRVLAKTRSMPTVSHADSANALEGDHEQEVHILIAQTKSKKFNRHAVVEQAQASASRLVKGFLEGPIAAIETSDAVIDMIKSTNIADPESWRKVEQNVGTAEKKYVREIHEMLKGWRWEWETKKGPGHAFVYNFRTGKCIYYDLGA</sequence>
<keyword evidence="3" id="KW-0808">Transferase</keyword>
<dbReference type="InterPro" id="IPR036621">
    <property type="entry name" value="Anticodon-bd_dom_sf"/>
</dbReference>
<feature type="region of interest" description="Disordered" evidence="13">
    <location>
        <begin position="252"/>
        <end position="287"/>
    </location>
</feature>
<keyword evidence="5" id="KW-0418">Kinase</keyword>
<dbReference type="Pfam" id="PF00069">
    <property type="entry name" value="Pkinase"/>
    <property type="match status" value="3"/>
</dbReference>
<dbReference type="PROSITE" id="PS00108">
    <property type="entry name" value="PROTEIN_KINASE_ST"/>
    <property type="match status" value="1"/>
</dbReference>
<feature type="region of interest" description="Disordered" evidence="13">
    <location>
        <begin position="38"/>
        <end position="83"/>
    </location>
</feature>
<dbReference type="Pfam" id="PF13393">
    <property type="entry name" value="tRNA-synt_His"/>
    <property type="match status" value="1"/>
</dbReference>
<keyword evidence="4 11" id="KW-0547">Nucleotide-binding</keyword>
<dbReference type="InterPro" id="IPR017441">
    <property type="entry name" value="Protein_kinase_ATP_BS"/>
</dbReference>
<dbReference type="Gene3D" id="3.30.200.20">
    <property type="entry name" value="Phosphorylase Kinase, domain 1"/>
    <property type="match status" value="1"/>
</dbReference>
<evidence type="ECO:0000256" key="1">
    <source>
        <dbReference type="ARBA" id="ARBA00012513"/>
    </source>
</evidence>